<reference evidence="1 2" key="1">
    <citation type="submission" date="2014-12" db="EMBL/GenBank/DDBJ databases">
        <title>Denitrispirillum autotrophicum gen. nov., sp. nov., Denitrifying, Facultatively Autotrophic Bacteria Isolated from Rice Paddy Soil.</title>
        <authorList>
            <person name="Ishii S."/>
            <person name="Ashida N."/>
            <person name="Ohno H."/>
            <person name="Otsuka S."/>
            <person name="Yokota A."/>
            <person name="Senoo K."/>
        </authorList>
    </citation>
    <scope>NUCLEOTIDE SEQUENCE [LARGE SCALE GENOMIC DNA]</scope>
    <source>
        <strain evidence="1 2">TSA66</strain>
    </source>
</reference>
<name>A0A0C2BLI6_9BURK</name>
<sequence>MIIRDGNGYRVLHGHLRLASELSLRQEIVVDVPGEGRIRVVRTRQGDFAAAGSQRLPILRH</sequence>
<dbReference type="STRING" id="709839.TSA66_17025"/>
<comment type="caution">
    <text evidence="1">The sequence shown here is derived from an EMBL/GenBank/DDBJ whole genome shotgun (WGS) entry which is preliminary data.</text>
</comment>
<protein>
    <submittedName>
        <fullName evidence="1">Uncharacterized protein</fullName>
    </submittedName>
</protein>
<evidence type="ECO:0000313" key="2">
    <source>
        <dbReference type="Proteomes" id="UP000031572"/>
    </source>
</evidence>
<evidence type="ECO:0000313" key="1">
    <source>
        <dbReference type="EMBL" id="KIF82115.1"/>
    </source>
</evidence>
<proteinExistence type="predicted"/>
<dbReference type="Proteomes" id="UP000031572">
    <property type="component" value="Unassembled WGS sequence"/>
</dbReference>
<keyword evidence="2" id="KW-1185">Reference proteome</keyword>
<accession>A0A0C2BLI6</accession>
<dbReference type="AlphaFoldDB" id="A0A0C2BLI6"/>
<dbReference type="EMBL" id="JWJG01000028">
    <property type="protein sequence ID" value="KIF82115.1"/>
    <property type="molecule type" value="Genomic_DNA"/>
</dbReference>
<organism evidence="1 2">
    <name type="scientific">Noviherbaspirillum autotrophicum</name>
    <dbReference type="NCBI Taxonomy" id="709839"/>
    <lineage>
        <taxon>Bacteria</taxon>
        <taxon>Pseudomonadati</taxon>
        <taxon>Pseudomonadota</taxon>
        <taxon>Betaproteobacteria</taxon>
        <taxon>Burkholderiales</taxon>
        <taxon>Oxalobacteraceae</taxon>
        <taxon>Noviherbaspirillum</taxon>
    </lineage>
</organism>
<gene>
    <name evidence="1" type="ORF">TSA66_17025</name>
</gene>